<keyword evidence="3" id="KW-1185">Reference proteome</keyword>
<accession>A0ABR4B8C7</accession>
<dbReference type="Proteomes" id="UP001590951">
    <property type="component" value="Unassembled WGS sequence"/>
</dbReference>
<protein>
    <submittedName>
        <fullName evidence="2">Uncharacterized protein</fullName>
    </submittedName>
</protein>
<evidence type="ECO:0000313" key="3">
    <source>
        <dbReference type="Proteomes" id="UP001590951"/>
    </source>
</evidence>
<reference evidence="2 3" key="1">
    <citation type="submission" date="2024-09" db="EMBL/GenBank/DDBJ databases">
        <title>Rethinking Asexuality: The Enigmatic Case of Functional Sexual Genes in Lepraria (Stereocaulaceae).</title>
        <authorList>
            <person name="Doellman M."/>
            <person name="Sun Y."/>
            <person name="Barcenas-Pena A."/>
            <person name="Lumbsch H.T."/>
            <person name="Grewe F."/>
        </authorList>
    </citation>
    <scope>NUCLEOTIDE SEQUENCE [LARGE SCALE GENOMIC DNA]</scope>
    <source>
        <strain evidence="2 3">Grewe 0041</strain>
    </source>
</reference>
<evidence type="ECO:0000256" key="1">
    <source>
        <dbReference type="SAM" id="MobiDB-lite"/>
    </source>
</evidence>
<proteinExistence type="predicted"/>
<feature type="region of interest" description="Disordered" evidence="1">
    <location>
        <begin position="1"/>
        <end position="22"/>
    </location>
</feature>
<feature type="compositionally biased region" description="Polar residues" evidence="1">
    <location>
        <begin position="10"/>
        <end position="20"/>
    </location>
</feature>
<comment type="caution">
    <text evidence="2">The sequence shown here is derived from an EMBL/GenBank/DDBJ whole genome shotgun (WGS) entry which is preliminary data.</text>
</comment>
<organism evidence="2 3">
    <name type="scientific">Lepraria finkii</name>
    <dbReference type="NCBI Taxonomy" id="1340010"/>
    <lineage>
        <taxon>Eukaryota</taxon>
        <taxon>Fungi</taxon>
        <taxon>Dikarya</taxon>
        <taxon>Ascomycota</taxon>
        <taxon>Pezizomycotina</taxon>
        <taxon>Lecanoromycetes</taxon>
        <taxon>OSLEUM clade</taxon>
        <taxon>Lecanoromycetidae</taxon>
        <taxon>Lecanorales</taxon>
        <taxon>Lecanorineae</taxon>
        <taxon>Stereocaulaceae</taxon>
        <taxon>Lepraria</taxon>
    </lineage>
</organism>
<evidence type="ECO:0000313" key="2">
    <source>
        <dbReference type="EMBL" id="KAL2054099.1"/>
    </source>
</evidence>
<dbReference type="EMBL" id="JBHFEH010000017">
    <property type="protein sequence ID" value="KAL2054099.1"/>
    <property type="molecule type" value="Genomic_DNA"/>
</dbReference>
<name>A0ABR4B8C7_9LECA</name>
<gene>
    <name evidence="2" type="ORF">ABVK25_005638</name>
</gene>
<sequence>MGGNLEEIQHSGNAHRQMISTKACRPLPKPLIHRAQRPLSTVLTASIQITLISILTHHPSRMTLARATSSTSLISATVAGPTSSTSTLVLRRGG</sequence>